<name>A0A2J6Q858_9HELO</name>
<dbReference type="AlphaFoldDB" id="A0A2J6Q858"/>
<dbReference type="EMBL" id="KZ613477">
    <property type="protein sequence ID" value="PMD22441.1"/>
    <property type="molecule type" value="Genomic_DNA"/>
</dbReference>
<dbReference type="CDD" id="cd17039">
    <property type="entry name" value="Ubl_ubiquitin_like"/>
    <property type="match status" value="1"/>
</dbReference>
<accession>A0A2J6Q858</accession>
<sequence>MERGELGSRSLEDASHINRAFQHIQDQHNSGNARVHNGNVFNYYTGDIVLPEHVAPEAIRLSNRLDEAERASSSIANLIANSQTAPLRLYVIARELDDIAHILQVFRSQFMNEDRLGDLLWASNIEGIEEVLDRCMSGFENIQSRIESVSGVLTSGDNVNTSEPDGFSKRNVAALRDELNSYKVKFSLVIALVNMLESRNASSMAKEAFDDLHSRFEMAINAIENEKAGIIPAKPHTDLDRAVVRFDPGYQMRHYIDSSCSLLSEAISCPAPSMQVSSYLESTIHTSDSFVTARTELEQRDYPHIRVKGLPNIAVLFLPFHGSRTVKDIQRMIAARIALPESSLRLSYGDTILNDVEATLESLDISQGTTLFCQLPVAEALSTYVSQRGIEPFDDGATEYLAFFEAVERLMMGDSWWATHFSPLPTERPRLLSLNPWRSRFGSSVTELVLVLDLSRHTLQVCGSEDIEGAQETHLQQIRLPTAGLSTDILHLYMETNCMSRGLQNKPCVFAAKRRFHQPLSAGYEYLCTLRIDNLGLAIRLRRILGQLNVLHIIRSLPRSDETEKHDYQIHFSSKSVRSIPERQKDTRS</sequence>
<keyword evidence="3" id="KW-1185">Reference proteome</keyword>
<organism evidence="2 3">
    <name type="scientific">Hyaloscypha hepaticicola</name>
    <dbReference type="NCBI Taxonomy" id="2082293"/>
    <lineage>
        <taxon>Eukaryota</taxon>
        <taxon>Fungi</taxon>
        <taxon>Dikarya</taxon>
        <taxon>Ascomycota</taxon>
        <taxon>Pezizomycotina</taxon>
        <taxon>Leotiomycetes</taxon>
        <taxon>Helotiales</taxon>
        <taxon>Hyaloscyphaceae</taxon>
        <taxon>Hyaloscypha</taxon>
    </lineage>
</organism>
<dbReference type="SUPFAM" id="SSF54236">
    <property type="entry name" value="Ubiquitin-like"/>
    <property type="match status" value="1"/>
</dbReference>
<evidence type="ECO:0000259" key="1">
    <source>
        <dbReference type="PROSITE" id="PS50053"/>
    </source>
</evidence>
<feature type="domain" description="Ubiquitin-like" evidence="1">
    <location>
        <begin position="303"/>
        <end position="371"/>
    </location>
</feature>
<protein>
    <recommendedName>
        <fullName evidence="1">Ubiquitin-like domain-containing protein</fullName>
    </recommendedName>
</protein>
<dbReference type="PROSITE" id="PS50053">
    <property type="entry name" value="UBIQUITIN_2"/>
    <property type="match status" value="1"/>
</dbReference>
<reference evidence="2 3" key="1">
    <citation type="submission" date="2016-05" db="EMBL/GenBank/DDBJ databases">
        <title>A degradative enzymes factory behind the ericoid mycorrhizal symbiosis.</title>
        <authorList>
            <consortium name="DOE Joint Genome Institute"/>
            <person name="Martino E."/>
            <person name="Morin E."/>
            <person name="Grelet G."/>
            <person name="Kuo A."/>
            <person name="Kohler A."/>
            <person name="Daghino S."/>
            <person name="Barry K."/>
            <person name="Choi C."/>
            <person name="Cichocki N."/>
            <person name="Clum A."/>
            <person name="Copeland A."/>
            <person name="Hainaut M."/>
            <person name="Haridas S."/>
            <person name="Labutti K."/>
            <person name="Lindquist E."/>
            <person name="Lipzen A."/>
            <person name="Khouja H.-R."/>
            <person name="Murat C."/>
            <person name="Ohm R."/>
            <person name="Olson A."/>
            <person name="Spatafora J."/>
            <person name="Veneault-Fourrey C."/>
            <person name="Henrissat B."/>
            <person name="Grigoriev I."/>
            <person name="Martin F."/>
            <person name="Perotto S."/>
        </authorList>
    </citation>
    <scope>NUCLEOTIDE SEQUENCE [LARGE SCALE GENOMIC DNA]</scope>
    <source>
        <strain evidence="2 3">UAMH 7357</strain>
    </source>
</reference>
<dbReference type="InterPro" id="IPR000626">
    <property type="entry name" value="Ubiquitin-like_dom"/>
</dbReference>
<gene>
    <name evidence="2" type="ORF">NA56DRAFT_688077</name>
</gene>
<dbReference type="Gene3D" id="3.10.20.90">
    <property type="entry name" value="Phosphatidylinositol 3-kinase Catalytic Subunit, Chain A, domain 1"/>
    <property type="match status" value="1"/>
</dbReference>
<dbReference type="Proteomes" id="UP000235672">
    <property type="component" value="Unassembled WGS sequence"/>
</dbReference>
<evidence type="ECO:0000313" key="3">
    <source>
        <dbReference type="Proteomes" id="UP000235672"/>
    </source>
</evidence>
<proteinExistence type="predicted"/>
<evidence type="ECO:0000313" key="2">
    <source>
        <dbReference type="EMBL" id="PMD22441.1"/>
    </source>
</evidence>
<dbReference type="OrthoDB" id="5426969at2759"/>
<dbReference type="InterPro" id="IPR029071">
    <property type="entry name" value="Ubiquitin-like_domsf"/>
</dbReference>